<keyword evidence="1" id="KW-0813">Transport</keyword>
<keyword evidence="2 6" id="KW-0349">Heme</keyword>
<dbReference type="Proteomes" id="UP000324797">
    <property type="component" value="Unassembled WGS sequence"/>
</dbReference>
<dbReference type="Gene3D" id="1.10.760.10">
    <property type="entry name" value="Cytochrome c-like domain"/>
    <property type="match status" value="2"/>
</dbReference>
<feature type="domain" description="Cytochrome c" evidence="7">
    <location>
        <begin position="70"/>
        <end position="155"/>
    </location>
</feature>
<keyword evidence="9" id="KW-1185">Reference proteome</keyword>
<dbReference type="SUPFAM" id="SSF46626">
    <property type="entry name" value="Cytochrome c"/>
    <property type="match status" value="2"/>
</dbReference>
<dbReference type="Pfam" id="PF00034">
    <property type="entry name" value="Cytochrom_C"/>
    <property type="match status" value="1"/>
</dbReference>
<sequence>MLAAAALPAHSEDSPPAWAYPVNPPNFQRAPDDGTIRQVPDSTAGFTLTQLRDLFAAPDWHPEDHPPMPAIVATGRKPDVFACGVCHRADGPGGPENASLFGLSAEYVIQQTVEFKTGLRTNSVPRVATDLMIKASKGVTEQELREAADYFASIKPRSNIAVTETDTVPKTHVRDLFLARIDDGEKEPIGERIIEIPEKVEYFVSRDSRARFIAYVPLGSIEKGRLLAASSNLRVQCAACHGADLKGTAVAPRIAARSPTYAFRQLFDFKTGARKGANSELMKPVVENLSIEDMIALAAYTASLTP</sequence>
<organism evidence="8 9">
    <name type="scientific">Bradyrhizobium hipponense</name>
    <dbReference type="NCBI Taxonomy" id="2605638"/>
    <lineage>
        <taxon>Bacteria</taxon>
        <taxon>Pseudomonadati</taxon>
        <taxon>Pseudomonadota</taxon>
        <taxon>Alphaproteobacteria</taxon>
        <taxon>Hyphomicrobiales</taxon>
        <taxon>Nitrobacteraceae</taxon>
        <taxon>Bradyrhizobium</taxon>
    </lineage>
</organism>
<dbReference type="PANTHER" id="PTHR33751">
    <property type="entry name" value="CBB3-TYPE CYTOCHROME C OXIDASE SUBUNIT FIXP"/>
    <property type="match status" value="1"/>
</dbReference>
<evidence type="ECO:0000256" key="2">
    <source>
        <dbReference type="ARBA" id="ARBA00022617"/>
    </source>
</evidence>
<evidence type="ECO:0000256" key="3">
    <source>
        <dbReference type="ARBA" id="ARBA00022723"/>
    </source>
</evidence>
<dbReference type="InterPro" id="IPR050597">
    <property type="entry name" value="Cytochrome_c_Oxidase_Subunit"/>
</dbReference>
<keyword evidence="4" id="KW-0249">Electron transport</keyword>
<dbReference type="PANTHER" id="PTHR33751:SF9">
    <property type="entry name" value="CYTOCHROME C4"/>
    <property type="match status" value="1"/>
</dbReference>
<evidence type="ECO:0000313" key="9">
    <source>
        <dbReference type="Proteomes" id="UP000324797"/>
    </source>
</evidence>
<dbReference type="EMBL" id="VSTH01000138">
    <property type="protein sequence ID" value="TYO62370.1"/>
    <property type="molecule type" value="Genomic_DNA"/>
</dbReference>
<evidence type="ECO:0000313" key="8">
    <source>
        <dbReference type="EMBL" id="TYO62370.1"/>
    </source>
</evidence>
<keyword evidence="3 6" id="KW-0479">Metal-binding</keyword>
<dbReference type="InterPro" id="IPR009056">
    <property type="entry name" value="Cyt_c-like_dom"/>
</dbReference>
<dbReference type="InterPro" id="IPR036909">
    <property type="entry name" value="Cyt_c-like_dom_sf"/>
</dbReference>
<dbReference type="GO" id="GO:0009055">
    <property type="term" value="F:electron transfer activity"/>
    <property type="evidence" value="ECO:0007669"/>
    <property type="project" value="InterPro"/>
</dbReference>
<evidence type="ECO:0000256" key="5">
    <source>
        <dbReference type="ARBA" id="ARBA00023004"/>
    </source>
</evidence>
<accession>A0A5S4YD67</accession>
<evidence type="ECO:0000256" key="6">
    <source>
        <dbReference type="PROSITE-ProRule" id="PRU00433"/>
    </source>
</evidence>
<dbReference type="GO" id="GO:0020037">
    <property type="term" value="F:heme binding"/>
    <property type="evidence" value="ECO:0007669"/>
    <property type="project" value="InterPro"/>
</dbReference>
<feature type="domain" description="Cytochrome c" evidence="7">
    <location>
        <begin position="219"/>
        <end position="305"/>
    </location>
</feature>
<name>A0A5S4YD67_9BRAD</name>
<evidence type="ECO:0000256" key="4">
    <source>
        <dbReference type="ARBA" id="ARBA00022982"/>
    </source>
</evidence>
<evidence type="ECO:0000259" key="7">
    <source>
        <dbReference type="PROSITE" id="PS51007"/>
    </source>
</evidence>
<proteinExistence type="predicted"/>
<comment type="caution">
    <text evidence="8">The sequence shown here is derived from an EMBL/GenBank/DDBJ whole genome shotgun (WGS) entry which is preliminary data.</text>
</comment>
<dbReference type="PROSITE" id="PS51007">
    <property type="entry name" value="CYTC"/>
    <property type="match status" value="2"/>
</dbReference>
<gene>
    <name evidence="8" type="ORF">FXV83_33435</name>
</gene>
<dbReference type="GO" id="GO:0046872">
    <property type="term" value="F:metal ion binding"/>
    <property type="evidence" value="ECO:0007669"/>
    <property type="project" value="UniProtKB-KW"/>
</dbReference>
<dbReference type="AlphaFoldDB" id="A0A5S4YD67"/>
<evidence type="ECO:0000256" key="1">
    <source>
        <dbReference type="ARBA" id="ARBA00022448"/>
    </source>
</evidence>
<reference evidence="8 9" key="1">
    <citation type="submission" date="2019-08" db="EMBL/GenBank/DDBJ databases">
        <title>Bradyrhizobium hipponensis sp. nov., a rhizobium isolated from a Lupinus angustifolius root nodule in Tunisia.</title>
        <authorList>
            <person name="Off K."/>
            <person name="Rejili M."/>
            <person name="Mars M."/>
            <person name="Brachmann A."/>
            <person name="Marin M."/>
        </authorList>
    </citation>
    <scope>NUCLEOTIDE SEQUENCE [LARGE SCALE GENOMIC DNA]</scope>
    <source>
        <strain evidence="9">aSej3</strain>
    </source>
</reference>
<protein>
    <submittedName>
        <fullName evidence="8">Cytochrome C-binding protein</fullName>
    </submittedName>
</protein>
<keyword evidence="5 6" id="KW-0408">Iron</keyword>